<name>A0A1K1NKE1_SELRU</name>
<evidence type="ECO:0000313" key="2">
    <source>
        <dbReference type="EMBL" id="SFW35741.1"/>
    </source>
</evidence>
<feature type="chain" id="PRO_5011955959" description="Flagellar assembly protein T N-terminal domain-containing protein" evidence="1">
    <location>
        <begin position="30"/>
        <end position="396"/>
    </location>
</feature>
<feature type="signal peptide" evidence="1">
    <location>
        <begin position="1"/>
        <end position="29"/>
    </location>
</feature>
<dbReference type="EMBL" id="FPJA01000006">
    <property type="protein sequence ID" value="SFW35741.1"/>
    <property type="molecule type" value="Genomic_DNA"/>
</dbReference>
<dbReference type="Proteomes" id="UP000182958">
    <property type="component" value="Unassembled WGS sequence"/>
</dbReference>
<keyword evidence="3" id="KW-1185">Reference proteome</keyword>
<reference evidence="3" key="1">
    <citation type="submission" date="2016-11" db="EMBL/GenBank/DDBJ databases">
        <authorList>
            <person name="Varghese N."/>
            <person name="Submissions S."/>
        </authorList>
    </citation>
    <scope>NUCLEOTIDE SEQUENCE [LARGE SCALE GENOMIC DNA]</scope>
    <source>
        <strain evidence="3">C3</strain>
    </source>
</reference>
<protein>
    <recommendedName>
        <fullName evidence="4">Flagellar assembly protein T N-terminal domain-containing protein</fullName>
    </recommendedName>
</protein>
<keyword evidence="1" id="KW-0732">Signal</keyword>
<sequence>MKGKRMAMGFLTALLAGGFLCQCPDIAEAAMVRGSAAIVNGDMAKARREAREDAMRSCIEQEVGTHVTSSTETSMGMVVSDRIMAEADGYVTVKGTPREWQEGGLFFVELDLTASAQKIGVAVEDVKAQLQNALNADTTGRSHVVVAVSGRNAEGKLENNNMTNIISTYVAQTLSTQGFTTHDTDAVAAYIARQDFDDPIARANARKEVRNEMPDVNAILRGSLSTVKVEHIGGNWVATVGAAFQLVGIVSSETNSFSEYFTAVDTSREMAIKKAQERATQKAISHIGARAAETMQGETRGGVQHLKIAVHISGVMDRTGQGKAILAGLQSAGCRVIRSLYDKNDPTTLKVFVDASSVGSLQELTDKIQAQLPMLEEGDNDTDAAGAQKLYFRLRR</sequence>
<dbReference type="AlphaFoldDB" id="A0A1K1NKE1"/>
<evidence type="ECO:0000313" key="3">
    <source>
        <dbReference type="Proteomes" id="UP000182958"/>
    </source>
</evidence>
<organism evidence="2 3">
    <name type="scientific">Selenomonas ruminantium</name>
    <dbReference type="NCBI Taxonomy" id="971"/>
    <lineage>
        <taxon>Bacteria</taxon>
        <taxon>Bacillati</taxon>
        <taxon>Bacillota</taxon>
        <taxon>Negativicutes</taxon>
        <taxon>Selenomonadales</taxon>
        <taxon>Selenomonadaceae</taxon>
        <taxon>Selenomonas</taxon>
    </lineage>
</organism>
<dbReference type="Gene3D" id="3.30.1660.40">
    <property type="entry name" value="FlgT, N-terminal domain"/>
    <property type="match status" value="1"/>
</dbReference>
<gene>
    <name evidence="2" type="ORF">SAMN02910323_1434</name>
</gene>
<dbReference type="RefSeq" id="WP_072306083.1">
    <property type="nucleotide sequence ID" value="NZ_FPJA01000006.1"/>
</dbReference>
<accession>A0A1K1NKE1</accession>
<evidence type="ECO:0000256" key="1">
    <source>
        <dbReference type="SAM" id="SignalP"/>
    </source>
</evidence>
<evidence type="ECO:0008006" key="4">
    <source>
        <dbReference type="Google" id="ProtNLM"/>
    </source>
</evidence>
<dbReference type="InterPro" id="IPR038180">
    <property type="entry name" value="FlgT_N_sf"/>
</dbReference>
<proteinExistence type="predicted"/>